<comment type="similarity">
    <text evidence="5 6">Belongs to the PurK/PurT family.</text>
</comment>
<dbReference type="GO" id="GO:0004638">
    <property type="term" value="F:phosphoribosylaminoimidazole carboxylase activity"/>
    <property type="evidence" value="ECO:0007669"/>
    <property type="project" value="InterPro"/>
</dbReference>
<dbReference type="SUPFAM" id="SSF56059">
    <property type="entry name" value="Glutathione synthetase ATP-binding domain-like"/>
    <property type="match status" value="1"/>
</dbReference>
<dbReference type="NCBIfam" id="TIGR01161">
    <property type="entry name" value="purK"/>
    <property type="match status" value="1"/>
</dbReference>
<feature type="binding site" evidence="5">
    <location>
        <position position="138"/>
    </location>
    <ligand>
        <name>ATP</name>
        <dbReference type="ChEBI" id="CHEBI:30616"/>
    </ligand>
</feature>
<sequence>MKIGIIGAGQLGRMLALAGYPLGQRFVFLDQSEDAPGAQVGRILQGAFDDPVQLARLAEEVDIITFDVENVPVDAVREIARKRPFLPPVDALGASQDRLHEKTLFGKLKIPTPQFAAVDSLDDLRAAAKRIGIPGVLKTRRLGYDGRGQYFLREDADIEKAWTALGTVPLIYEGFVDFSREVSIIGVRSTKGEMRCYPLSANTHSAGILRYTTAPYTNASLQKQAQTYLKRLLKHFDYAGVLTIEFFVRRGKLIANEMAPRVHNSGHWTIEGAQTSQFENHVRAILGLPLGSTEPIGHSAMLNFIGTMPDIASVLTVPGVHFHGYGKEPRPNRKIGHCTVTATSAAARDRALRSLMKLKTS</sequence>
<dbReference type="PANTHER" id="PTHR11609:SF5">
    <property type="entry name" value="PHOSPHORIBOSYLAMINOIMIDAZOLE CARBOXYLASE"/>
    <property type="match status" value="1"/>
</dbReference>
<dbReference type="EMBL" id="JACHHZ010000003">
    <property type="protein sequence ID" value="MBB6094312.1"/>
    <property type="molecule type" value="Genomic_DNA"/>
</dbReference>
<comment type="function">
    <text evidence="5">Catalyzes the ATP-dependent conversion of 5-aminoimidazole ribonucleotide (AIR) and HCO(3)(-) to N5-carboxyaminoimidazole ribonucleotide (N5-CAIR).</text>
</comment>
<evidence type="ECO:0000256" key="1">
    <source>
        <dbReference type="ARBA" id="ARBA00022598"/>
    </source>
</evidence>
<dbReference type="PROSITE" id="PS50975">
    <property type="entry name" value="ATP_GRASP"/>
    <property type="match status" value="1"/>
</dbReference>
<comment type="subunit">
    <text evidence="5 6">Homodimer.</text>
</comment>
<feature type="binding site" evidence="5">
    <location>
        <position position="204"/>
    </location>
    <ligand>
        <name>ATP</name>
        <dbReference type="ChEBI" id="CHEBI:30616"/>
    </ligand>
</feature>
<protein>
    <recommendedName>
        <fullName evidence="5 6">N5-carboxyaminoimidazole ribonucleotide synthase</fullName>
        <shortName evidence="5 6">N5-CAIR synthase</shortName>
        <ecNumber evidence="5 6">6.3.4.18</ecNumber>
    </recommendedName>
    <alternativeName>
        <fullName evidence="5 6">5-(carboxyamino)imidazole ribonucleotide synthetase</fullName>
    </alternativeName>
</protein>
<dbReference type="InterPro" id="IPR013815">
    <property type="entry name" value="ATP_grasp_subdomain_1"/>
</dbReference>
<keyword evidence="2 5" id="KW-0547">Nucleotide-binding</keyword>
<dbReference type="RefSeq" id="WP_184333468.1">
    <property type="nucleotide sequence ID" value="NZ_JACHHZ010000003.1"/>
</dbReference>
<dbReference type="SUPFAM" id="SSF51246">
    <property type="entry name" value="Rudiment single hybrid motif"/>
    <property type="match status" value="1"/>
</dbReference>
<dbReference type="Pfam" id="PF22660">
    <property type="entry name" value="RS_preATP-grasp-like"/>
    <property type="match status" value="1"/>
</dbReference>
<dbReference type="InterPro" id="IPR054350">
    <property type="entry name" value="PurT/PurK_preATP-grasp"/>
</dbReference>
<keyword evidence="3 5" id="KW-0658">Purine biosynthesis</keyword>
<name>A0A841HQJ4_9GAMM</name>
<dbReference type="InterPro" id="IPR011054">
    <property type="entry name" value="Rudment_hybrid_motif"/>
</dbReference>
<dbReference type="HAMAP" id="MF_01928">
    <property type="entry name" value="PurK"/>
    <property type="match status" value="1"/>
</dbReference>
<feature type="binding site" evidence="5">
    <location>
        <position position="98"/>
    </location>
    <ligand>
        <name>ATP</name>
        <dbReference type="ChEBI" id="CHEBI:30616"/>
    </ligand>
</feature>
<dbReference type="UniPathway" id="UPA00074">
    <property type="reaction ID" value="UER00942"/>
</dbReference>
<comment type="caution">
    <text evidence="8">The sequence shown here is derived from an EMBL/GenBank/DDBJ whole genome shotgun (WGS) entry which is preliminary data.</text>
</comment>
<dbReference type="NCBIfam" id="NF004676">
    <property type="entry name" value="PRK06019.1-2"/>
    <property type="match status" value="1"/>
</dbReference>
<dbReference type="InterPro" id="IPR011761">
    <property type="entry name" value="ATP-grasp"/>
</dbReference>
<evidence type="ECO:0000256" key="4">
    <source>
        <dbReference type="ARBA" id="ARBA00022840"/>
    </source>
</evidence>
<keyword evidence="4 5" id="KW-0067">ATP-binding</keyword>
<dbReference type="Proteomes" id="UP000588068">
    <property type="component" value="Unassembled WGS sequence"/>
</dbReference>
<gene>
    <name evidence="5 6" type="primary">purK</name>
    <name evidence="8" type="ORF">HNQ60_003193</name>
</gene>
<feature type="domain" description="ATP-grasp" evidence="7">
    <location>
        <begin position="102"/>
        <end position="286"/>
    </location>
</feature>
<dbReference type="Gene3D" id="3.30.1490.20">
    <property type="entry name" value="ATP-grasp fold, A domain"/>
    <property type="match status" value="1"/>
</dbReference>
<feature type="binding site" evidence="5">
    <location>
        <begin position="173"/>
        <end position="176"/>
    </location>
    <ligand>
        <name>ATP</name>
        <dbReference type="ChEBI" id="CHEBI:30616"/>
    </ligand>
</feature>
<dbReference type="EC" id="6.3.4.18" evidence="5 6"/>
<dbReference type="AlphaFoldDB" id="A0A841HQJ4"/>
<evidence type="ECO:0000313" key="8">
    <source>
        <dbReference type="EMBL" id="MBB6094312.1"/>
    </source>
</evidence>
<dbReference type="Gene3D" id="3.30.470.20">
    <property type="entry name" value="ATP-grasp fold, B domain"/>
    <property type="match status" value="1"/>
</dbReference>
<dbReference type="PANTHER" id="PTHR11609">
    <property type="entry name" value="PURINE BIOSYNTHESIS PROTEIN 6/7, PUR6/7"/>
    <property type="match status" value="1"/>
</dbReference>
<dbReference type="GO" id="GO:0005524">
    <property type="term" value="F:ATP binding"/>
    <property type="evidence" value="ECO:0007669"/>
    <property type="project" value="UniProtKB-UniRule"/>
</dbReference>
<dbReference type="InterPro" id="IPR005875">
    <property type="entry name" value="PurK"/>
</dbReference>
<dbReference type="InterPro" id="IPR040686">
    <property type="entry name" value="PurK_C"/>
</dbReference>
<evidence type="ECO:0000256" key="6">
    <source>
        <dbReference type="RuleBase" id="RU361200"/>
    </source>
</evidence>
<proteinExistence type="inferred from homology"/>
<comment type="function">
    <text evidence="6">Catalyzes the ATP-dependent conversion of 5-aminoimidazole ribonucleotide (AIR) and HCO(3)- to N5-carboxyaminoimidazole ribonucleotide (N5-CAIR).</text>
</comment>
<dbReference type="FunFam" id="3.30.1490.20:FF:000015">
    <property type="entry name" value="N5-carboxyaminoimidazole ribonucleotide synthase"/>
    <property type="match status" value="1"/>
</dbReference>
<comment type="catalytic activity">
    <reaction evidence="5 6">
        <text>5-amino-1-(5-phospho-beta-D-ribosyl)imidazole + hydrogencarbonate + ATP = 5-carboxyamino-1-(5-phospho-D-ribosyl)imidazole + ADP + phosphate + 2 H(+)</text>
        <dbReference type="Rhea" id="RHEA:19317"/>
        <dbReference type="ChEBI" id="CHEBI:15378"/>
        <dbReference type="ChEBI" id="CHEBI:17544"/>
        <dbReference type="ChEBI" id="CHEBI:30616"/>
        <dbReference type="ChEBI" id="CHEBI:43474"/>
        <dbReference type="ChEBI" id="CHEBI:58730"/>
        <dbReference type="ChEBI" id="CHEBI:137981"/>
        <dbReference type="ChEBI" id="CHEBI:456216"/>
        <dbReference type="EC" id="6.3.4.18"/>
    </reaction>
</comment>
<evidence type="ECO:0000256" key="2">
    <source>
        <dbReference type="ARBA" id="ARBA00022741"/>
    </source>
</evidence>
<accession>A0A841HQJ4</accession>
<dbReference type="NCBIfam" id="NF004679">
    <property type="entry name" value="PRK06019.1-5"/>
    <property type="match status" value="1"/>
</dbReference>
<comment type="pathway">
    <text evidence="5 6">Purine metabolism; IMP biosynthesis via de novo pathway; 5-amino-1-(5-phospho-D-ribosyl)imidazole-4-carboxylate from 5-amino-1-(5-phospho-D-ribosyl)imidazole (N5-CAIR route): step 1/2.</text>
</comment>
<feature type="binding site" evidence="5">
    <location>
        <begin position="256"/>
        <end position="257"/>
    </location>
    <ligand>
        <name>ATP</name>
        <dbReference type="ChEBI" id="CHEBI:30616"/>
    </ligand>
</feature>
<dbReference type="GO" id="GO:0005829">
    <property type="term" value="C:cytosol"/>
    <property type="evidence" value="ECO:0007669"/>
    <property type="project" value="TreeGrafter"/>
</dbReference>
<dbReference type="InterPro" id="IPR016185">
    <property type="entry name" value="PreATP-grasp_dom_sf"/>
</dbReference>
<evidence type="ECO:0000313" key="9">
    <source>
        <dbReference type="Proteomes" id="UP000588068"/>
    </source>
</evidence>
<dbReference type="SUPFAM" id="SSF52440">
    <property type="entry name" value="PreATP-grasp domain"/>
    <property type="match status" value="1"/>
</dbReference>
<reference evidence="8 9" key="1">
    <citation type="submission" date="2020-08" db="EMBL/GenBank/DDBJ databases">
        <title>Genomic Encyclopedia of Type Strains, Phase IV (KMG-IV): sequencing the most valuable type-strain genomes for metagenomic binning, comparative biology and taxonomic classification.</title>
        <authorList>
            <person name="Goeker M."/>
        </authorList>
    </citation>
    <scope>NUCLEOTIDE SEQUENCE [LARGE SCALE GENOMIC DNA]</scope>
    <source>
        <strain evidence="8 9">DSM 26723</strain>
    </source>
</reference>
<dbReference type="Gene3D" id="3.40.50.20">
    <property type="match status" value="1"/>
</dbReference>
<organism evidence="8 9">
    <name type="scientific">Povalibacter uvarum</name>
    <dbReference type="NCBI Taxonomy" id="732238"/>
    <lineage>
        <taxon>Bacteria</taxon>
        <taxon>Pseudomonadati</taxon>
        <taxon>Pseudomonadota</taxon>
        <taxon>Gammaproteobacteria</taxon>
        <taxon>Steroidobacterales</taxon>
        <taxon>Steroidobacteraceae</taxon>
        <taxon>Povalibacter</taxon>
    </lineage>
</organism>
<evidence type="ECO:0000259" key="7">
    <source>
        <dbReference type="PROSITE" id="PS50975"/>
    </source>
</evidence>
<evidence type="ECO:0000256" key="3">
    <source>
        <dbReference type="ARBA" id="ARBA00022755"/>
    </source>
</evidence>
<dbReference type="GO" id="GO:0034028">
    <property type="term" value="F:5-(carboxyamino)imidazole ribonucleotide synthase activity"/>
    <property type="evidence" value="ECO:0007669"/>
    <property type="project" value="UniProtKB-UniRule"/>
</dbReference>
<dbReference type="InterPro" id="IPR003135">
    <property type="entry name" value="ATP-grasp_carboxylate-amine"/>
</dbReference>
<evidence type="ECO:0000256" key="5">
    <source>
        <dbReference type="HAMAP-Rule" id="MF_01928"/>
    </source>
</evidence>
<keyword evidence="1 5" id="KW-0436">Ligase</keyword>
<dbReference type="GO" id="GO:0046872">
    <property type="term" value="F:metal ion binding"/>
    <property type="evidence" value="ECO:0007669"/>
    <property type="project" value="InterPro"/>
</dbReference>
<dbReference type="Pfam" id="PF17769">
    <property type="entry name" value="PurK_C"/>
    <property type="match status" value="1"/>
</dbReference>
<feature type="binding site" evidence="5">
    <location>
        <position position="181"/>
    </location>
    <ligand>
        <name>ATP</name>
        <dbReference type="ChEBI" id="CHEBI:30616"/>
    </ligand>
</feature>
<dbReference type="GO" id="GO:0006189">
    <property type="term" value="P:'de novo' IMP biosynthetic process"/>
    <property type="evidence" value="ECO:0007669"/>
    <property type="project" value="UniProtKB-UniRule"/>
</dbReference>
<feature type="binding site" evidence="5">
    <location>
        <begin position="143"/>
        <end position="149"/>
    </location>
    <ligand>
        <name>ATP</name>
        <dbReference type="ChEBI" id="CHEBI:30616"/>
    </ligand>
</feature>
<dbReference type="Pfam" id="PF02222">
    <property type="entry name" value="ATP-grasp"/>
    <property type="match status" value="1"/>
</dbReference>
<keyword evidence="9" id="KW-1185">Reference proteome</keyword>